<organism evidence="1">
    <name type="scientific">Amblyomma triste</name>
    <name type="common">Neotropical tick</name>
    <dbReference type="NCBI Taxonomy" id="251400"/>
    <lineage>
        <taxon>Eukaryota</taxon>
        <taxon>Metazoa</taxon>
        <taxon>Ecdysozoa</taxon>
        <taxon>Arthropoda</taxon>
        <taxon>Chelicerata</taxon>
        <taxon>Arachnida</taxon>
        <taxon>Acari</taxon>
        <taxon>Parasitiformes</taxon>
        <taxon>Ixodida</taxon>
        <taxon>Ixodoidea</taxon>
        <taxon>Ixodidae</taxon>
        <taxon>Amblyomminae</taxon>
        <taxon>Amblyomma</taxon>
    </lineage>
</organism>
<dbReference type="EMBL" id="GBBM01007367">
    <property type="protein sequence ID" value="JAC28051.1"/>
    <property type="molecule type" value="mRNA"/>
</dbReference>
<name>A0A023G1I0_AMBTT</name>
<protein>
    <submittedName>
        <fullName evidence="1">Putative secreted protein</fullName>
    </submittedName>
</protein>
<sequence length="187" mass="20316">DRAPFSRIIIVPDQLRQMAIIKTLPIMFGLTWLGLGVRAGPILSANSSTSYPCPGSGTNQDNVPSYCPCKPGNKNTSVQNGRPCWVVPEDGGYDGELTLKKGECMDGLCRLPFIPLGCTGFKPPKISDSTVDDDLQIGCIYTCFIGTSPHIEFNYLEENVPCLHALQNGTFVRRKCKANGGKMRCNG</sequence>
<accession>A0A023G1I0</accession>
<feature type="non-terminal residue" evidence="1">
    <location>
        <position position="1"/>
    </location>
</feature>
<reference evidence="1" key="1">
    <citation type="submission" date="2014-03" db="EMBL/GenBank/DDBJ databases">
        <title>The sialotranscriptome of Amblyomma triste, Amblyomma parvum and Amblyomma cajennense ticks, uncovered by 454-based RNA-seq.</title>
        <authorList>
            <person name="Garcia G.R."/>
            <person name="Gardinassi L.G."/>
            <person name="Ribeiro J.M."/>
            <person name="Anatriello E."/>
            <person name="Ferreira B.R."/>
            <person name="Moreira H.N."/>
            <person name="Mafra C."/>
            <person name="Olegario M.M."/>
            <person name="Szabo P.J."/>
            <person name="Miranda-Santos I.K."/>
            <person name="Maruyama S.R."/>
        </authorList>
    </citation>
    <scope>NUCLEOTIDE SEQUENCE</scope>
    <source>
        <strain evidence="1">Mato Grasso do Sul</strain>
        <tissue evidence="1">Salivary glands</tissue>
    </source>
</reference>
<evidence type="ECO:0000313" key="1">
    <source>
        <dbReference type="EMBL" id="JAC28051.1"/>
    </source>
</evidence>
<proteinExistence type="evidence at transcript level"/>
<dbReference type="AlphaFoldDB" id="A0A023G1I0"/>